<evidence type="ECO:0008006" key="4">
    <source>
        <dbReference type="Google" id="ProtNLM"/>
    </source>
</evidence>
<sequence>MASPVAVSLIKRAVAGADLATQLEFEANAQALAMGTQAHKGAVQDFLDKRPARFQWPG</sequence>
<accession>A0ABT0YVW7</accession>
<dbReference type="Gene3D" id="1.10.12.10">
    <property type="entry name" value="Lyase 2-enoyl-coa Hydratase, Chain A, domain 2"/>
    <property type="match status" value="1"/>
</dbReference>
<protein>
    <recommendedName>
        <fullName evidence="4">Enoyl-CoA hydratase</fullName>
    </recommendedName>
</protein>
<dbReference type="InterPro" id="IPR014748">
    <property type="entry name" value="Enoyl-CoA_hydra_C"/>
</dbReference>
<evidence type="ECO:0000313" key="3">
    <source>
        <dbReference type="Proteomes" id="UP001165541"/>
    </source>
</evidence>
<dbReference type="InterPro" id="IPR029045">
    <property type="entry name" value="ClpP/crotonase-like_dom_sf"/>
</dbReference>
<proteinExistence type="inferred from homology"/>
<evidence type="ECO:0000256" key="1">
    <source>
        <dbReference type="ARBA" id="ARBA00005254"/>
    </source>
</evidence>
<dbReference type="RefSeq" id="WP_251781443.1">
    <property type="nucleotide sequence ID" value="NZ_JAMKFE010000026.1"/>
</dbReference>
<gene>
    <name evidence="2" type="ORF">M8A51_25545</name>
</gene>
<comment type="caution">
    <text evidence="2">The sequence shown here is derived from an EMBL/GenBank/DDBJ whole genome shotgun (WGS) entry which is preliminary data.</text>
</comment>
<keyword evidence="3" id="KW-1185">Reference proteome</keyword>
<reference evidence="2" key="1">
    <citation type="submission" date="2022-05" db="EMBL/GenBank/DDBJ databases">
        <title>Schlegelella sp. nov., isolated from mangrove soil.</title>
        <authorList>
            <person name="Liu Y."/>
            <person name="Ge X."/>
            <person name="Liu W."/>
        </authorList>
    </citation>
    <scope>NUCLEOTIDE SEQUENCE</scope>
    <source>
        <strain evidence="2">S2-27</strain>
    </source>
</reference>
<dbReference type="Proteomes" id="UP001165541">
    <property type="component" value="Unassembled WGS sequence"/>
</dbReference>
<organism evidence="2 3">
    <name type="scientific">Caldimonas mangrovi</name>
    <dbReference type="NCBI Taxonomy" id="2944811"/>
    <lineage>
        <taxon>Bacteria</taxon>
        <taxon>Pseudomonadati</taxon>
        <taxon>Pseudomonadota</taxon>
        <taxon>Betaproteobacteria</taxon>
        <taxon>Burkholderiales</taxon>
        <taxon>Sphaerotilaceae</taxon>
        <taxon>Caldimonas</taxon>
    </lineage>
</organism>
<dbReference type="SUPFAM" id="SSF52096">
    <property type="entry name" value="ClpP/crotonase"/>
    <property type="match status" value="1"/>
</dbReference>
<dbReference type="EMBL" id="JAMKFE010000026">
    <property type="protein sequence ID" value="MCM5682901.1"/>
    <property type="molecule type" value="Genomic_DNA"/>
</dbReference>
<name>A0ABT0YVW7_9BURK</name>
<comment type="similarity">
    <text evidence="1">Belongs to the enoyl-CoA hydratase/isomerase family.</text>
</comment>
<evidence type="ECO:0000313" key="2">
    <source>
        <dbReference type="EMBL" id="MCM5682901.1"/>
    </source>
</evidence>